<dbReference type="AlphaFoldDB" id="A0A1B9DKT2"/>
<dbReference type="PANTHER" id="PTHR11986">
    <property type="entry name" value="AMINOTRANSFERASE CLASS III"/>
    <property type="match status" value="1"/>
</dbReference>
<comment type="pathway">
    <text evidence="2">Amino-acid biosynthesis; L-proline biosynthesis; L-glutamate 5-semialdehyde from L-ornithine: step 1/1.</text>
</comment>
<proteinExistence type="inferred from homology"/>
<evidence type="ECO:0000256" key="6">
    <source>
        <dbReference type="ARBA" id="ARBA00022898"/>
    </source>
</evidence>
<dbReference type="InterPro" id="IPR015421">
    <property type="entry name" value="PyrdxlP-dep_Trfase_major"/>
</dbReference>
<evidence type="ECO:0000256" key="7">
    <source>
        <dbReference type="ARBA" id="ARBA00030587"/>
    </source>
</evidence>
<dbReference type="PIRSF" id="PIRSF000521">
    <property type="entry name" value="Transaminase_4ab_Lys_Orn"/>
    <property type="match status" value="1"/>
</dbReference>
<dbReference type="Gene3D" id="3.90.1150.10">
    <property type="entry name" value="Aspartate Aminotransferase, domain 1"/>
    <property type="match status" value="1"/>
</dbReference>
<dbReference type="RefSeq" id="WP_066337100.1">
    <property type="nucleotide sequence ID" value="NZ_CP017688.1"/>
</dbReference>
<dbReference type="FunFam" id="3.40.640.10:FF:000011">
    <property type="entry name" value="Ornithine aminotransferase"/>
    <property type="match status" value="1"/>
</dbReference>
<dbReference type="FunFam" id="3.90.1150.10:FF:000152">
    <property type="entry name" value="Ornithine aminotransferase"/>
    <property type="match status" value="2"/>
</dbReference>
<comment type="cofactor">
    <cofactor evidence="1">
        <name>pyridoxal 5'-phosphate</name>
        <dbReference type="ChEBI" id="CHEBI:597326"/>
    </cofactor>
</comment>
<evidence type="ECO:0000313" key="10">
    <source>
        <dbReference type="Proteomes" id="UP000093510"/>
    </source>
</evidence>
<comment type="caution">
    <text evidence="9">The sequence shown here is derived from an EMBL/GenBank/DDBJ whole genome shotgun (WGS) entry which is preliminary data.</text>
</comment>
<dbReference type="GO" id="GO:0010121">
    <property type="term" value="P:L-arginine catabolic process to proline via ornithine"/>
    <property type="evidence" value="ECO:0007669"/>
    <property type="project" value="TreeGrafter"/>
</dbReference>
<evidence type="ECO:0000256" key="2">
    <source>
        <dbReference type="ARBA" id="ARBA00004998"/>
    </source>
</evidence>
<dbReference type="STRING" id="1763534.GCA_001831475_01533"/>
<dbReference type="GO" id="GO:0055129">
    <property type="term" value="P:L-proline biosynthetic process"/>
    <property type="evidence" value="ECO:0007669"/>
    <property type="project" value="UniProtKB-UniPathway"/>
</dbReference>
<dbReference type="InterPro" id="IPR015422">
    <property type="entry name" value="PyrdxlP-dep_Trfase_small"/>
</dbReference>
<dbReference type="UniPathway" id="UPA00098">
    <property type="reaction ID" value="UER00358"/>
</dbReference>
<dbReference type="GO" id="GO:0030170">
    <property type="term" value="F:pyridoxal phosphate binding"/>
    <property type="evidence" value="ECO:0007669"/>
    <property type="project" value="InterPro"/>
</dbReference>
<dbReference type="GO" id="GO:0019544">
    <property type="term" value="P:L-arginine catabolic process to L-glutamate"/>
    <property type="evidence" value="ECO:0007669"/>
    <property type="project" value="TreeGrafter"/>
</dbReference>
<keyword evidence="10" id="KW-1185">Reference proteome</keyword>
<dbReference type="GO" id="GO:0004587">
    <property type="term" value="F:ornithine aminotransferase activity"/>
    <property type="evidence" value="ECO:0007669"/>
    <property type="project" value="UniProtKB-EC"/>
</dbReference>
<dbReference type="GO" id="GO:0005737">
    <property type="term" value="C:cytoplasm"/>
    <property type="evidence" value="ECO:0007669"/>
    <property type="project" value="TreeGrafter"/>
</dbReference>
<keyword evidence="6 8" id="KW-0663">Pyridoxal phosphate</keyword>
<dbReference type="Gene3D" id="3.40.640.10">
    <property type="entry name" value="Type I PLP-dependent aspartate aminotransferase-like (Major domain)"/>
    <property type="match status" value="1"/>
</dbReference>
<gene>
    <name evidence="9" type="primary">rocD</name>
    <name evidence="9" type="ORF">LPBF_12315</name>
</gene>
<evidence type="ECO:0000256" key="8">
    <source>
        <dbReference type="RuleBase" id="RU003560"/>
    </source>
</evidence>
<keyword evidence="4" id="KW-0032">Aminotransferase</keyword>
<evidence type="ECO:0000256" key="1">
    <source>
        <dbReference type="ARBA" id="ARBA00001933"/>
    </source>
</evidence>
<evidence type="ECO:0000313" key="9">
    <source>
        <dbReference type="EMBL" id="OCB70249.1"/>
    </source>
</evidence>
<reference evidence="9 10" key="1">
    <citation type="submission" date="2016-03" db="EMBL/GenBank/DDBJ databases">
        <authorList>
            <person name="Ploux O."/>
        </authorList>
    </citation>
    <scope>NUCLEOTIDE SEQUENCE [LARGE SCALE GENOMIC DNA]</scope>
    <source>
        <strain evidence="9 10">LPB0076</strain>
    </source>
</reference>
<dbReference type="EC" id="2.6.1.13" evidence="3"/>
<evidence type="ECO:0000256" key="4">
    <source>
        <dbReference type="ARBA" id="ARBA00022576"/>
    </source>
</evidence>
<dbReference type="Proteomes" id="UP000093510">
    <property type="component" value="Unassembled WGS sequence"/>
</dbReference>
<name>A0A1B9DKT2_9FLAO</name>
<dbReference type="InterPro" id="IPR010164">
    <property type="entry name" value="Orn_aminotrans"/>
</dbReference>
<evidence type="ECO:0000256" key="5">
    <source>
        <dbReference type="ARBA" id="ARBA00022679"/>
    </source>
</evidence>
<dbReference type="CDD" id="cd00610">
    <property type="entry name" value="OAT_like"/>
    <property type="match status" value="1"/>
</dbReference>
<dbReference type="NCBIfam" id="TIGR01885">
    <property type="entry name" value="Orn_aminotrans"/>
    <property type="match status" value="1"/>
</dbReference>
<dbReference type="SUPFAM" id="SSF53383">
    <property type="entry name" value="PLP-dependent transferases"/>
    <property type="match status" value="1"/>
</dbReference>
<dbReference type="Pfam" id="PF00202">
    <property type="entry name" value="Aminotran_3"/>
    <property type="match status" value="1"/>
</dbReference>
<dbReference type="InterPro" id="IPR050103">
    <property type="entry name" value="Class-III_PLP-dep_AT"/>
</dbReference>
<dbReference type="OrthoDB" id="9801052at2"/>
<dbReference type="EMBL" id="LVEP01000064">
    <property type="protein sequence ID" value="OCB70249.1"/>
    <property type="molecule type" value="Genomic_DNA"/>
</dbReference>
<evidence type="ECO:0000256" key="3">
    <source>
        <dbReference type="ARBA" id="ARBA00012924"/>
    </source>
</evidence>
<dbReference type="GO" id="GO:0042802">
    <property type="term" value="F:identical protein binding"/>
    <property type="evidence" value="ECO:0007669"/>
    <property type="project" value="TreeGrafter"/>
</dbReference>
<protein>
    <recommendedName>
        <fullName evidence="3">ornithine aminotransferase</fullName>
        <ecNumber evidence="3">2.6.1.13</ecNumber>
    </recommendedName>
    <alternativeName>
        <fullName evidence="7">Ornithine--oxo-acid aminotransferase</fullName>
    </alternativeName>
</protein>
<keyword evidence="5" id="KW-0808">Transferase</keyword>
<dbReference type="InterPro" id="IPR015424">
    <property type="entry name" value="PyrdxlP-dep_Trfase"/>
</dbReference>
<dbReference type="InterPro" id="IPR005814">
    <property type="entry name" value="Aminotrans_3"/>
</dbReference>
<organism evidence="9 10">
    <name type="scientific">Flavobacterium crassostreae</name>
    <dbReference type="NCBI Taxonomy" id="1763534"/>
    <lineage>
        <taxon>Bacteria</taxon>
        <taxon>Pseudomonadati</taxon>
        <taxon>Bacteroidota</taxon>
        <taxon>Flavobacteriia</taxon>
        <taxon>Flavobacteriales</taxon>
        <taxon>Flavobacteriaceae</taxon>
        <taxon>Flavobacterium</taxon>
    </lineage>
</organism>
<sequence length="427" mass="46520">MQETQQTLSEKSAALIAKENKYGAHNYHPLPVVLDRGEGVFVWDVDGKKYYDFLSAYSAVNQGHCHPKIIDAMVKQAQTLTLTSRAFHNDKLGVFEEYITKYFGFDKLLPMNTGAEAVETALKLCRKWAYEVKQIPENQAQIIVCENNFHGRTTTIISFSNDEGARKNFGPFTDGFIKIPYDDTAALEAALKSSPNIAGFLVEPIQGEAGVYVPTEGYLAKAKALCEAHNVLFIADEVQTGIARTGRLLATCGNCSCSNGCENNPEVKPDILILGKAISGGVYPVSAVLANDAIMNVIQPGQHGSTFGGNPVAAAVAMAALEVVKDEKLSQNAEYLGTVLRKGLNEIASRNPLITLVRGKGLLNAIVINSDEDSDLAWNICLKFRDYGLLAKPTHGNKIRFAPPLVITEEQIHDCLAIIEKALNDFK</sequence>
<comment type="similarity">
    <text evidence="8">Belongs to the class-III pyridoxal-phosphate-dependent aminotransferase family.</text>
</comment>
<dbReference type="PANTHER" id="PTHR11986:SF18">
    <property type="entry name" value="ORNITHINE AMINOTRANSFERASE, MITOCHONDRIAL"/>
    <property type="match status" value="1"/>
</dbReference>
<accession>A0A1B9DKT2</accession>